<evidence type="ECO:0000256" key="1">
    <source>
        <dbReference type="ARBA" id="ARBA00022801"/>
    </source>
</evidence>
<dbReference type="Pfam" id="PF03031">
    <property type="entry name" value="NIF"/>
    <property type="match status" value="1"/>
</dbReference>
<dbReference type="FunFam" id="3.40.50.1000:FF:000015">
    <property type="entry name" value="CTD small phosphatase-like protein 2"/>
    <property type="match status" value="1"/>
</dbReference>
<name>A0AAV3P529_LITER</name>
<evidence type="ECO:0000313" key="7">
    <source>
        <dbReference type="EMBL" id="GAA0145355.1"/>
    </source>
</evidence>
<evidence type="ECO:0000256" key="2">
    <source>
        <dbReference type="ARBA" id="ARBA00022912"/>
    </source>
</evidence>
<dbReference type="SMART" id="SM00577">
    <property type="entry name" value="CPDc"/>
    <property type="match status" value="1"/>
</dbReference>
<feature type="domain" description="FCP1 homology" evidence="6">
    <location>
        <begin position="212"/>
        <end position="366"/>
    </location>
</feature>
<evidence type="ECO:0000259" key="6">
    <source>
        <dbReference type="PROSITE" id="PS50969"/>
    </source>
</evidence>
<proteinExistence type="inferred from homology"/>
<dbReference type="EMBL" id="BAABME010000769">
    <property type="protein sequence ID" value="GAA0145355.1"/>
    <property type="molecule type" value="Genomic_DNA"/>
</dbReference>
<feature type="compositionally biased region" description="Polar residues" evidence="5">
    <location>
        <begin position="20"/>
        <end position="52"/>
    </location>
</feature>
<dbReference type="InterPro" id="IPR036412">
    <property type="entry name" value="HAD-like_sf"/>
</dbReference>
<dbReference type="PANTHER" id="PTHR12210">
    <property type="entry name" value="DULLARD PROTEIN PHOSPHATASE"/>
    <property type="match status" value="1"/>
</dbReference>
<dbReference type="AlphaFoldDB" id="A0AAV3P529"/>
<dbReference type="InterPro" id="IPR023214">
    <property type="entry name" value="HAD_sf"/>
</dbReference>
<keyword evidence="1" id="KW-0378">Hydrolase</keyword>
<dbReference type="SUPFAM" id="SSF56784">
    <property type="entry name" value="HAD-like"/>
    <property type="match status" value="1"/>
</dbReference>
<dbReference type="Proteomes" id="UP001454036">
    <property type="component" value="Unassembled WGS sequence"/>
</dbReference>
<protein>
    <submittedName>
        <fullName evidence="7">Protein phosphatase</fullName>
    </submittedName>
</protein>
<keyword evidence="8" id="KW-1185">Reference proteome</keyword>
<dbReference type="GO" id="GO:0004721">
    <property type="term" value="F:phosphoprotein phosphatase activity"/>
    <property type="evidence" value="ECO:0007669"/>
    <property type="project" value="UniProtKB-KW"/>
</dbReference>
<dbReference type="InterPro" id="IPR004274">
    <property type="entry name" value="FCP1_dom"/>
</dbReference>
<sequence length="369" mass="41849">MQTKKKVNGRSSRELASPKASRQQKGAKSTQFQANKATDLITSSARKQKSGVSRLNQNGNYVGYTDLDSRFQVDDDASIECMEQNTEQGKSTLMVDNKVIIELLKRVSNFNIQLVFSSGVYHISPLSCSSNSLAYRYSVADAGCVPSVDSDTCFSIQNGILGYSQEHVSTEVEEVDYEELDHFDPYFFMKNLPDLSAVIPSFRPVLLPRQTRSRPSTTLVLDLDETLVHSMLEPCQNADFTFQVNFNQEKHTVYVRCRPYLREFMERVSALFEVVIFTASQSIYAEQLLNVLDPKRKIFRHRVFRESCVCVDGNYLKDLSILGRDLSRVIIVDNSPQVDNGVPIESWFDDPSDKELLLLLPFLELSWSG</sequence>
<dbReference type="PROSITE" id="PS50969">
    <property type="entry name" value="FCP1"/>
    <property type="match status" value="1"/>
</dbReference>
<dbReference type="InterPro" id="IPR050365">
    <property type="entry name" value="TIM50"/>
</dbReference>
<evidence type="ECO:0000256" key="4">
    <source>
        <dbReference type="ARBA" id="ARBA00038355"/>
    </source>
</evidence>
<organism evidence="7 8">
    <name type="scientific">Lithospermum erythrorhizon</name>
    <name type="common">Purple gromwell</name>
    <name type="synonym">Lithospermum officinale var. erythrorhizon</name>
    <dbReference type="NCBI Taxonomy" id="34254"/>
    <lineage>
        <taxon>Eukaryota</taxon>
        <taxon>Viridiplantae</taxon>
        <taxon>Streptophyta</taxon>
        <taxon>Embryophyta</taxon>
        <taxon>Tracheophyta</taxon>
        <taxon>Spermatophyta</taxon>
        <taxon>Magnoliopsida</taxon>
        <taxon>eudicotyledons</taxon>
        <taxon>Gunneridae</taxon>
        <taxon>Pentapetalae</taxon>
        <taxon>asterids</taxon>
        <taxon>lamiids</taxon>
        <taxon>Boraginales</taxon>
        <taxon>Boraginaceae</taxon>
        <taxon>Boraginoideae</taxon>
        <taxon>Lithospermeae</taxon>
        <taxon>Lithospermum</taxon>
    </lineage>
</organism>
<reference evidence="7 8" key="1">
    <citation type="submission" date="2024-01" db="EMBL/GenBank/DDBJ databases">
        <title>The complete chloroplast genome sequence of Lithospermum erythrorhizon: insights into the phylogenetic relationship among Boraginaceae species and the maternal lineages of purple gromwells.</title>
        <authorList>
            <person name="Okada T."/>
            <person name="Watanabe K."/>
        </authorList>
    </citation>
    <scope>NUCLEOTIDE SEQUENCE [LARGE SCALE GENOMIC DNA]</scope>
</reference>
<comment type="similarity">
    <text evidence="4">Belongs to the CTDSPL2 family.</text>
</comment>
<gene>
    <name evidence="7" type="ORF">LIER_05570</name>
</gene>
<keyword evidence="2" id="KW-0904">Protein phosphatase</keyword>
<evidence type="ECO:0000256" key="3">
    <source>
        <dbReference type="ARBA" id="ARBA00037324"/>
    </source>
</evidence>
<dbReference type="NCBIfam" id="TIGR02251">
    <property type="entry name" value="HIF-SF_euk"/>
    <property type="match status" value="1"/>
</dbReference>
<dbReference type="Gene3D" id="3.40.50.1000">
    <property type="entry name" value="HAD superfamily/HAD-like"/>
    <property type="match status" value="1"/>
</dbReference>
<dbReference type="GO" id="GO:0005634">
    <property type="term" value="C:nucleus"/>
    <property type="evidence" value="ECO:0007669"/>
    <property type="project" value="UniProtKB-ARBA"/>
</dbReference>
<dbReference type="CDD" id="cd07521">
    <property type="entry name" value="HAD_FCP1-like"/>
    <property type="match status" value="1"/>
</dbReference>
<accession>A0AAV3P529</accession>
<comment type="function">
    <text evidence="3">Probable phosphatase.</text>
</comment>
<dbReference type="InterPro" id="IPR011948">
    <property type="entry name" value="Dullard_phosphatase"/>
</dbReference>
<comment type="caution">
    <text evidence="7">The sequence shown here is derived from an EMBL/GenBank/DDBJ whole genome shotgun (WGS) entry which is preliminary data.</text>
</comment>
<evidence type="ECO:0000313" key="8">
    <source>
        <dbReference type="Proteomes" id="UP001454036"/>
    </source>
</evidence>
<evidence type="ECO:0000256" key="5">
    <source>
        <dbReference type="SAM" id="MobiDB-lite"/>
    </source>
</evidence>
<feature type="region of interest" description="Disordered" evidence="5">
    <location>
        <begin position="1"/>
        <end position="52"/>
    </location>
</feature>